<proteinExistence type="predicted"/>
<evidence type="ECO:0000256" key="1">
    <source>
        <dbReference type="SAM" id="MobiDB-lite"/>
    </source>
</evidence>
<organism evidence="2 3">
    <name type="scientific">Carnobacterium alterfunditum</name>
    <dbReference type="NCBI Taxonomy" id="28230"/>
    <lineage>
        <taxon>Bacteria</taxon>
        <taxon>Bacillati</taxon>
        <taxon>Bacillota</taxon>
        <taxon>Bacilli</taxon>
        <taxon>Lactobacillales</taxon>
        <taxon>Carnobacteriaceae</taxon>
        <taxon>Carnobacterium</taxon>
    </lineage>
</organism>
<dbReference type="RefSeq" id="WP_034548808.1">
    <property type="nucleotide sequence ID" value="NZ_FSRN01000001.1"/>
</dbReference>
<dbReference type="EMBL" id="FSRN01000001">
    <property type="protein sequence ID" value="SIO16290.1"/>
    <property type="molecule type" value="Genomic_DNA"/>
</dbReference>
<accession>A0A1N6H965</accession>
<feature type="compositionally biased region" description="Polar residues" evidence="1">
    <location>
        <begin position="137"/>
        <end position="163"/>
    </location>
</feature>
<evidence type="ECO:0000313" key="2">
    <source>
        <dbReference type="EMBL" id="SIO16290.1"/>
    </source>
</evidence>
<dbReference type="Proteomes" id="UP000184758">
    <property type="component" value="Unassembled WGS sequence"/>
</dbReference>
<sequence>MDKRFEGVYQSIEVVVEKVAQLLRNSQMVDQITIVTNKEKADVLHEFETIASLYANDPILLEKITWVVRHAESDDIFSLEKYGLTKTEERNQYNQAMAELNYVLLLGEATDIDYWYPKKRLGQPVTDLEGNREFNHQSDFVDSGSANSNISSPRFSGTLTNQPWIDPDSDSDRDTTRR</sequence>
<protein>
    <submittedName>
        <fullName evidence="2">Heat induced stress protein YflT</fullName>
    </submittedName>
</protein>
<evidence type="ECO:0000313" key="3">
    <source>
        <dbReference type="Proteomes" id="UP000184758"/>
    </source>
</evidence>
<gene>
    <name evidence="2" type="ORF">SAMN05878443_1700</name>
</gene>
<keyword evidence="3" id="KW-1185">Reference proteome</keyword>
<dbReference type="OrthoDB" id="2156239at2"/>
<name>A0A1N6H965_9LACT</name>
<feature type="region of interest" description="Disordered" evidence="1">
    <location>
        <begin position="136"/>
        <end position="178"/>
    </location>
</feature>
<dbReference type="AlphaFoldDB" id="A0A1N6H965"/>
<reference evidence="3" key="1">
    <citation type="submission" date="2016-11" db="EMBL/GenBank/DDBJ databases">
        <authorList>
            <person name="Varghese N."/>
            <person name="Submissions S."/>
        </authorList>
    </citation>
    <scope>NUCLEOTIDE SEQUENCE [LARGE SCALE GENOMIC DNA]</scope>
    <source>
        <strain evidence="3">313</strain>
    </source>
</reference>